<dbReference type="GO" id="GO:0003735">
    <property type="term" value="F:structural constituent of ribosome"/>
    <property type="evidence" value="ECO:0007669"/>
    <property type="project" value="InterPro"/>
</dbReference>
<evidence type="ECO:0000256" key="1">
    <source>
        <dbReference type="ARBA" id="ARBA00007500"/>
    </source>
</evidence>
<comment type="similarity">
    <text evidence="1">Belongs to the eukaryotic ribosomal protein eS4 family.</text>
</comment>
<dbReference type="Pfam" id="PF00900">
    <property type="entry name" value="Ribosomal_S4e"/>
    <property type="match status" value="1"/>
</dbReference>
<dbReference type="CDD" id="cd00165">
    <property type="entry name" value="S4"/>
    <property type="match status" value="1"/>
</dbReference>
<dbReference type="PROSITE" id="PS50889">
    <property type="entry name" value="S4"/>
    <property type="match status" value="1"/>
</dbReference>
<dbReference type="EMBL" id="LAZR01001194">
    <property type="protein sequence ID" value="KKN48953.1"/>
    <property type="molecule type" value="Genomic_DNA"/>
</dbReference>
<proteinExistence type="inferred from homology"/>
<dbReference type="InterPro" id="IPR013843">
    <property type="entry name" value="Ribosomal_eS4_N"/>
</dbReference>
<dbReference type="InterPro" id="IPR013845">
    <property type="entry name" value="Ribosomal_eS4_central_region"/>
</dbReference>
<dbReference type="InterPro" id="IPR002942">
    <property type="entry name" value="S4_RNA-bd"/>
</dbReference>
<evidence type="ECO:0000313" key="7">
    <source>
        <dbReference type="EMBL" id="KKN48953.1"/>
    </source>
</evidence>
<name>A0A0F9U5L4_9ZZZZ</name>
<dbReference type="InterPro" id="IPR014722">
    <property type="entry name" value="Rib_uL2_dom2"/>
</dbReference>
<dbReference type="Gene3D" id="2.40.50.740">
    <property type="match status" value="1"/>
</dbReference>
<dbReference type="Pfam" id="PF08071">
    <property type="entry name" value="RS4NT"/>
    <property type="match status" value="1"/>
</dbReference>
<dbReference type="AlphaFoldDB" id="A0A0F9U5L4"/>
<comment type="caution">
    <text evidence="7">The sequence shown here is derived from an EMBL/GenBank/DDBJ whole genome shotgun (WGS) entry which is preliminary data.</text>
</comment>
<keyword evidence="3" id="KW-0694">RNA-binding</keyword>
<evidence type="ECO:0000256" key="3">
    <source>
        <dbReference type="ARBA" id="ARBA00022884"/>
    </source>
</evidence>
<dbReference type="GO" id="GO:0006412">
    <property type="term" value="P:translation"/>
    <property type="evidence" value="ECO:0007669"/>
    <property type="project" value="InterPro"/>
</dbReference>
<evidence type="ECO:0000256" key="5">
    <source>
        <dbReference type="ARBA" id="ARBA00023274"/>
    </source>
</evidence>
<organism evidence="7">
    <name type="scientific">marine sediment metagenome</name>
    <dbReference type="NCBI Taxonomy" id="412755"/>
    <lineage>
        <taxon>unclassified sequences</taxon>
        <taxon>metagenomes</taxon>
        <taxon>ecological metagenomes</taxon>
    </lineage>
</organism>
<dbReference type="PIRSF" id="PIRSF002116">
    <property type="entry name" value="Ribosomal_S4"/>
    <property type="match status" value="1"/>
</dbReference>
<gene>
    <name evidence="7" type="ORF">LCGC14_0647670</name>
</gene>
<accession>A0A0F9U5L4</accession>
<dbReference type="PANTHER" id="PTHR11581:SF0">
    <property type="entry name" value="SMALL RIBOSOMAL SUBUNIT PROTEIN ES4"/>
    <property type="match status" value="1"/>
</dbReference>
<dbReference type="GO" id="GO:0022627">
    <property type="term" value="C:cytosolic small ribosomal subunit"/>
    <property type="evidence" value="ECO:0007669"/>
    <property type="project" value="TreeGrafter"/>
</dbReference>
<dbReference type="InterPro" id="IPR038237">
    <property type="entry name" value="Ribosomal_eS4_central_sf"/>
</dbReference>
<reference evidence="7" key="1">
    <citation type="journal article" date="2015" name="Nature">
        <title>Complex archaea that bridge the gap between prokaryotes and eukaryotes.</title>
        <authorList>
            <person name="Spang A."/>
            <person name="Saw J.H."/>
            <person name="Jorgensen S.L."/>
            <person name="Zaremba-Niedzwiedzka K."/>
            <person name="Martijn J."/>
            <person name="Lind A.E."/>
            <person name="van Eijk R."/>
            <person name="Schleper C."/>
            <person name="Guy L."/>
            <person name="Ettema T.J."/>
        </authorList>
    </citation>
    <scope>NUCLEOTIDE SEQUENCE</scope>
</reference>
<feature type="domain" description="RNA-binding S4" evidence="6">
    <location>
        <begin position="44"/>
        <end position="107"/>
    </location>
</feature>
<dbReference type="NCBIfam" id="NF003312">
    <property type="entry name" value="PRK04313.1"/>
    <property type="match status" value="1"/>
</dbReference>
<sequence length="251" mass="28525">MTRHGGQKTLKRLNTPAFLQIKRKHGKFFIKPSPGPHPSRFCLPLLHTVRDILKLTDNYREAKKLIGLGNFKVDGKIVRDGGHPLGLMDVLSIEKMNSYYRILPDSHHGLILHEISEEESTFKLCRISNKTTIKGGYIQLNLHDGRNITIKVNDPRNPKEDIYKRMDVLKISIPEQEIIKLLNFKENNLAIIMSGKNIGQVGKIVNILKRFGPKASTVSIQHNGSHTETLYDYTFIVGEEQSEVDIPIVDN</sequence>
<dbReference type="HAMAP" id="MF_00485">
    <property type="entry name" value="Ribosomal_eS4"/>
    <property type="match status" value="1"/>
</dbReference>
<protein>
    <recommendedName>
        <fullName evidence="6">RNA-binding S4 domain-containing protein</fullName>
    </recommendedName>
</protein>
<dbReference type="InterPro" id="IPR036986">
    <property type="entry name" value="S4_RNA-bd_sf"/>
</dbReference>
<dbReference type="PANTHER" id="PTHR11581">
    <property type="entry name" value="30S/40S RIBOSOMAL PROTEIN S4"/>
    <property type="match status" value="1"/>
</dbReference>
<keyword evidence="5" id="KW-0687">Ribonucleoprotein</keyword>
<keyword evidence="4" id="KW-0689">Ribosomal protein</keyword>
<evidence type="ECO:0000259" key="6">
    <source>
        <dbReference type="SMART" id="SM00363"/>
    </source>
</evidence>
<dbReference type="Gene3D" id="2.30.30.30">
    <property type="match status" value="1"/>
</dbReference>
<evidence type="ECO:0000256" key="4">
    <source>
        <dbReference type="ARBA" id="ARBA00022980"/>
    </source>
</evidence>
<keyword evidence="2" id="KW-0699">rRNA-binding</keyword>
<dbReference type="SMART" id="SM00363">
    <property type="entry name" value="S4"/>
    <property type="match status" value="1"/>
</dbReference>
<evidence type="ECO:0000256" key="2">
    <source>
        <dbReference type="ARBA" id="ARBA00022730"/>
    </source>
</evidence>
<dbReference type="GO" id="GO:0019843">
    <property type="term" value="F:rRNA binding"/>
    <property type="evidence" value="ECO:0007669"/>
    <property type="project" value="UniProtKB-KW"/>
</dbReference>
<dbReference type="Gene3D" id="3.10.290.10">
    <property type="entry name" value="RNA-binding S4 domain"/>
    <property type="match status" value="1"/>
</dbReference>
<dbReference type="InterPro" id="IPR000876">
    <property type="entry name" value="Ribosomal_eS4"/>
</dbReference>